<gene>
    <name evidence="3" type="ORF">N7493_000853</name>
</gene>
<feature type="compositionally biased region" description="Basic and acidic residues" evidence="1">
    <location>
        <begin position="82"/>
        <end position="91"/>
    </location>
</feature>
<feature type="compositionally biased region" description="Acidic residues" evidence="1">
    <location>
        <begin position="42"/>
        <end position="52"/>
    </location>
</feature>
<evidence type="ECO:0000313" key="3">
    <source>
        <dbReference type="EMBL" id="KAJ5740981.1"/>
    </source>
</evidence>
<dbReference type="EMBL" id="JAQJAN010000001">
    <property type="protein sequence ID" value="KAJ5740981.1"/>
    <property type="molecule type" value="Genomic_DNA"/>
</dbReference>
<feature type="compositionally biased region" description="Basic and acidic residues" evidence="1">
    <location>
        <begin position="206"/>
        <end position="217"/>
    </location>
</feature>
<dbReference type="InterPro" id="IPR022226">
    <property type="entry name" value="DUF3752"/>
</dbReference>
<organism evidence="3 4">
    <name type="scientific">Penicillium malachiteum</name>
    <dbReference type="NCBI Taxonomy" id="1324776"/>
    <lineage>
        <taxon>Eukaryota</taxon>
        <taxon>Fungi</taxon>
        <taxon>Dikarya</taxon>
        <taxon>Ascomycota</taxon>
        <taxon>Pezizomycotina</taxon>
        <taxon>Eurotiomycetes</taxon>
        <taxon>Eurotiomycetidae</taxon>
        <taxon>Eurotiales</taxon>
        <taxon>Aspergillaceae</taxon>
        <taxon>Penicillium</taxon>
    </lineage>
</organism>
<sequence length="248" mass="27699">MESEKRKIDDYEDHPGPLKKRVLGPSLPPAAQPSNSQTSSAEDSDSDSDDDFGPSLPPPDGVIVNNEQISQPSTDSTNSTLPKREQAETQRDQWMLNPPEQSDWANKIDPTQLRNRKFQTGKSARTTTSKNVDSSWTETPEERMRRLGDEVMGIGNPSSNSDPSAKSRSSQAQSMEEKIKKFNDRAGKATRLEKPQAEREEAEDDPSARAFDREKDMGLVSKISSSQRRDMMNRASGYSSRFTKGDFL</sequence>
<evidence type="ECO:0000259" key="2">
    <source>
        <dbReference type="Pfam" id="PF12572"/>
    </source>
</evidence>
<feature type="compositionally biased region" description="Polar residues" evidence="1">
    <location>
        <begin position="156"/>
        <end position="174"/>
    </location>
</feature>
<evidence type="ECO:0000313" key="4">
    <source>
        <dbReference type="Proteomes" id="UP001215712"/>
    </source>
</evidence>
<feature type="compositionally biased region" description="Basic and acidic residues" evidence="1">
    <location>
        <begin position="175"/>
        <end position="199"/>
    </location>
</feature>
<dbReference type="PANTHER" id="PTHR46370:SF1">
    <property type="entry name" value="GPALPP MOTIFS-CONTAINING PROTEIN 1"/>
    <property type="match status" value="1"/>
</dbReference>
<feature type="compositionally biased region" description="Polar residues" evidence="1">
    <location>
        <begin position="65"/>
        <end position="81"/>
    </location>
</feature>
<comment type="caution">
    <text evidence="3">The sequence shown here is derived from an EMBL/GenBank/DDBJ whole genome shotgun (WGS) entry which is preliminary data.</text>
</comment>
<dbReference type="InterPro" id="IPR046331">
    <property type="entry name" value="GPAM1-like"/>
</dbReference>
<keyword evidence="4" id="KW-1185">Reference proteome</keyword>
<protein>
    <recommendedName>
        <fullName evidence="2">DUF3752 domain-containing protein</fullName>
    </recommendedName>
</protein>
<dbReference type="PANTHER" id="PTHR46370">
    <property type="entry name" value="GPALPP MOTIFS-CONTAINING PROTEIN 1"/>
    <property type="match status" value="1"/>
</dbReference>
<dbReference type="Pfam" id="PF12572">
    <property type="entry name" value="DUF3752"/>
    <property type="match status" value="1"/>
</dbReference>
<dbReference type="AlphaFoldDB" id="A0AAD6N190"/>
<reference evidence="3" key="1">
    <citation type="journal article" date="2023" name="IMA Fungus">
        <title>Comparative genomic study of the Penicillium genus elucidates a diverse pangenome and 15 lateral gene transfer events.</title>
        <authorList>
            <person name="Petersen C."/>
            <person name="Sorensen T."/>
            <person name="Nielsen M.R."/>
            <person name="Sondergaard T.E."/>
            <person name="Sorensen J.L."/>
            <person name="Fitzpatrick D.A."/>
            <person name="Frisvad J.C."/>
            <person name="Nielsen K.L."/>
        </authorList>
    </citation>
    <scope>NUCLEOTIDE SEQUENCE</scope>
    <source>
        <strain evidence="3">IBT 17514</strain>
    </source>
</reference>
<name>A0AAD6N190_9EURO</name>
<accession>A0AAD6N190</accession>
<evidence type="ECO:0000256" key="1">
    <source>
        <dbReference type="SAM" id="MobiDB-lite"/>
    </source>
</evidence>
<feature type="compositionally biased region" description="Polar residues" evidence="1">
    <location>
        <begin position="120"/>
        <end position="138"/>
    </location>
</feature>
<feature type="compositionally biased region" description="Basic and acidic residues" evidence="1">
    <location>
        <begin position="140"/>
        <end position="149"/>
    </location>
</feature>
<reference evidence="3" key="2">
    <citation type="submission" date="2023-01" db="EMBL/GenBank/DDBJ databases">
        <authorList>
            <person name="Petersen C."/>
        </authorList>
    </citation>
    <scope>NUCLEOTIDE SEQUENCE</scope>
    <source>
        <strain evidence="3">IBT 17514</strain>
    </source>
</reference>
<feature type="region of interest" description="Disordered" evidence="1">
    <location>
        <begin position="1"/>
        <end position="248"/>
    </location>
</feature>
<dbReference type="Proteomes" id="UP001215712">
    <property type="component" value="Unassembled WGS sequence"/>
</dbReference>
<proteinExistence type="predicted"/>
<feature type="compositionally biased region" description="Basic and acidic residues" evidence="1">
    <location>
        <begin position="1"/>
        <end position="16"/>
    </location>
</feature>
<feature type="domain" description="DUF3752" evidence="2">
    <location>
        <begin position="98"/>
        <end position="243"/>
    </location>
</feature>